<dbReference type="GO" id="GO:0008519">
    <property type="term" value="F:ammonium channel activity"/>
    <property type="evidence" value="ECO:0007669"/>
    <property type="project" value="InterPro"/>
</dbReference>
<feature type="transmembrane region" description="Helical" evidence="8">
    <location>
        <begin position="227"/>
        <end position="246"/>
    </location>
</feature>
<feature type="transmembrane region" description="Helical" evidence="8">
    <location>
        <begin position="303"/>
        <end position="326"/>
    </location>
</feature>
<keyword evidence="7 8" id="KW-0924">Ammonia transport</keyword>
<dbReference type="Pfam" id="PF00909">
    <property type="entry name" value="Ammonium_transp"/>
    <property type="match status" value="1"/>
</dbReference>
<sequence length="515" mass="54819">MSKQKRKRLRCTSAWRLQSWKICLPAIAIIMLLCAEVAVAQNPPFQTTLASLQIAVDTIWVIFTGCLVFFMNAGFGMLEVGLCRQKNAANILTKNLIVFALSTAAYWAVGFAVMFGDGNPVLGFNGLFLSGLDNSPAIGEAYNGVFYSLKDIGIPLNAKFFFQLVFAGTAATIVSGAVAERIKFSAFCLFSVLLVGIIYPIMGHWIWGGGWLGGGWLQGLKVWDFAGSTVVHCVGGGSALVGAYLLGPRKGKYIDGVSYGLPGHNLSLAILGCSILWLGWFGFNPGSSIFNPGTTNLDPNSISHIVLTTNIAACAGGIAAAITTWFDPRDPDSRADPTMIINGVLSGLVAITASCGFVTIGSAITIGLLAGIIVVFSVDFWDRMKIDDPVGAISVHFVGGVWGTLALALFSEGPGDLYSIGNGPVAGLFCGGGIDSIRQLFIQLLGIVAVGLSTVVLSSLAWLFVKRILSSDLRVTEKAEIEGLDFHEHRMTAYTGFLLKADVKQSSLRDQQKHN</sequence>
<feature type="transmembrane region" description="Helical" evidence="8">
    <location>
        <begin position="160"/>
        <end position="179"/>
    </location>
</feature>
<feature type="domain" description="Ammonium transporter AmtB-like" evidence="9">
    <location>
        <begin position="60"/>
        <end position="494"/>
    </location>
</feature>
<dbReference type="NCBIfam" id="TIGR00836">
    <property type="entry name" value="amt"/>
    <property type="match status" value="1"/>
</dbReference>
<keyword evidence="4 8" id="KW-0812">Transmembrane</keyword>
<protein>
    <recommendedName>
        <fullName evidence="8">Ammonium transporter</fullName>
    </recommendedName>
</protein>
<feature type="transmembrane region" description="Helical" evidence="8">
    <location>
        <begin position="96"/>
        <end position="115"/>
    </location>
</feature>
<organism evidence="10 11">
    <name type="scientific">Moorena producens PAL-8-15-08-1</name>
    <dbReference type="NCBI Taxonomy" id="1458985"/>
    <lineage>
        <taxon>Bacteria</taxon>
        <taxon>Bacillati</taxon>
        <taxon>Cyanobacteriota</taxon>
        <taxon>Cyanophyceae</taxon>
        <taxon>Coleofasciculales</taxon>
        <taxon>Coleofasciculaceae</taxon>
        <taxon>Moorena</taxon>
    </lineage>
</organism>
<comment type="subcellular location">
    <subcellularLocation>
        <location evidence="8">Cell membrane</location>
        <topology evidence="8">Multi-pass membrane protein</topology>
    </subcellularLocation>
    <subcellularLocation>
        <location evidence="1">Membrane</location>
        <topology evidence="1">Multi-pass membrane protein</topology>
    </subcellularLocation>
</comment>
<dbReference type="InterPro" id="IPR029020">
    <property type="entry name" value="Ammonium/urea_transptr"/>
</dbReference>
<dbReference type="InterPro" id="IPR001905">
    <property type="entry name" value="Ammonium_transpt"/>
</dbReference>
<dbReference type="PROSITE" id="PS01219">
    <property type="entry name" value="AMMONIUM_TRANSP"/>
    <property type="match status" value="1"/>
</dbReference>
<evidence type="ECO:0000256" key="7">
    <source>
        <dbReference type="ARBA" id="ARBA00023177"/>
    </source>
</evidence>
<feature type="transmembrane region" description="Helical" evidence="8">
    <location>
        <begin position="186"/>
        <end position="207"/>
    </location>
</feature>
<dbReference type="STRING" id="1458985.BJP34_21170"/>
<feature type="transmembrane region" description="Helical" evidence="8">
    <location>
        <begin position="50"/>
        <end position="75"/>
    </location>
</feature>
<dbReference type="PANTHER" id="PTHR11730">
    <property type="entry name" value="AMMONIUM TRANSPORTER"/>
    <property type="match status" value="1"/>
</dbReference>
<dbReference type="Proteomes" id="UP000177870">
    <property type="component" value="Chromosome"/>
</dbReference>
<feature type="transmembrane region" description="Helical" evidence="8">
    <location>
        <begin position="440"/>
        <end position="465"/>
    </location>
</feature>
<proteinExistence type="inferred from homology"/>
<dbReference type="RefSeq" id="WP_070394053.1">
    <property type="nucleotide sequence ID" value="NZ_CP017599.1"/>
</dbReference>
<evidence type="ECO:0000259" key="9">
    <source>
        <dbReference type="Pfam" id="PF00909"/>
    </source>
</evidence>
<evidence type="ECO:0000256" key="2">
    <source>
        <dbReference type="ARBA" id="ARBA00005887"/>
    </source>
</evidence>
<dbReference type="GO" id="GO:0005886">
    <property type="term" value="C:plasma membrane"/>
    <property type="evidence" value="ECO:0007669"/>
    <property type="project" value="UniProtKB-SubCell"/>
</dbReference>
<evidence type="ECO:0000256" key="8">
    <source>
        <dbReference type="RuleBase" id="RU362002"/>
    </source>
</evidence>
<dbReference type="InterPro" id="IPR024041">
    <property type="entry name" value="NH4_transpt_AmtB-like_dom"/>
</dbReference>
<gene>
    <name evidence="10" type="ORF">BJP34_21170</name>
</gene>
<evidence type="ECO:0000256" key="4">
    <source>
        <dbReference type="ARBA" id="ARBA00022692"/>
    </source>
</evidence>
<keyword evidence="3 8" id="KW-0813">Transport</keyword>
<feature type="transmembrane region" description="Helical" evidence="8">
    <location>
        <begin position="390"/>
        <end position="410"/>
    </location>
</feature>
<name>A0A1D8TVW9_9CYAN</name>
<evidence type="ECO:0000313" key="10">
    <source>
        <dbReference type="EMBL" id="AOX01616.1"/>
    </source>
</evidence>
<dbReference type="KEGG" id="mpro:BJP34_21170"/>
<dbReference type="Gene3D" id="1.10.3430.10">
    <property type="entry name" value="Ammonium transporter AmtB like domains"/>
    <property type="match status" value="1"/>
</dbReference>
<evidence type="ECO:0000313" key="11">
    <source>
        <dbReference type="Proteomes" id="UP000177870"/>
    </source>
</evidence>
<evidence type="ECO:0000256" key="5">
    <source>
        <dbReference type="ARBA" id="ARBA00022989"/>
    </source>
</evidence>
<evidence type="ECO:0000256" key="3">
    <source>
        <dbReference type="ARBA" id="ARBA00022448"/>
    </source>
</evidence>
<keyword evidence="6 8" id="KW-0472">Membrane</keyword>
<reference evidence="11" key="1">
    <citation type="submission" date="2016-10" db="EMBL/GenBank/DDBJ databases">
        <title>Comparative genomics uncovers the prolific and rare metabolic potential of the cyanobacterial genus Moorea.</title>
        <authorList>
            <person name="Leao T."/>
            <person name="Castelao G."/>
            <person name="Korobeynikov A."/>
            <person name="Monroe E.A."/>
            <person name="Podell S."/>
            <person name="Glukhov E."/>
            <person name="Allen E."/>
            <person name="Gerwick W.H."/>
            <person name="Gerwick L."/>
        </authorList>
    </citation>
    <scope>NUCLEOTIDE SEQUENCE [LARGE SCALE GENOMIC DNA]</scope>
    <source>
        <strain evidence="11">PAL-8-15-08-1</strain>
    </source>
</reference>
<dbReference type="SUPFAM" id="SSF111352">
    <property type="entry name" value="Ammonium transporter"/>
    <property type="match status" value="1"/>
</dbReference>
<feature type="transmembrane region" description="Helical" evidence="8">
    <location>
        <begin position="347"/>
        <end position="378"/>
    </location>
</feature>
<dbReference type="InterPro" id="IPR018047">
    <property type="entry name" value="Ammonium_transpt_CS"/>
</dbReference>
<dbReference type="GO" id="GO:0097272">
    <property type="term" value="P:ammonium homeostasis"/>
    <property type="evidence" value="ECO:0007669"/>
    <property type="project" value="TreeGrafter"/>
</dbReference>
<accession>A0A1D8TVW9</accession>
<comment type="similarity">
    <text evidence="2 8">Belongs to the ammonia transporter channel (TC 1.A.11.2) family.</text>
</comment>
<evidence type="ECO:0000256" key="6">
    <source>
        <dbReference type="ARBA" id="ARBA00023136"/>
    </source>
</evidence>
<evidence type="ECO:0000256" key="1">
    <source>
        <dbReference type="ARBA" id="ARBA00004141"/>
    </source>
</evidence>
<dbReference type="EMBL" id="CP017599">
    <property type="protein sequence ID" value="AOX01616.1"/>
    <property type="molecule type" value="Genomic_DNA"/>
</dbReference>
<feature type="transmembrane region" description="Helical" evidence="8">
    <location>
        <begin position="266"/>
        <end position="283"/>
    </location>
</feature>
<keyword evidence="5 8" id="KW-1133">Transmembrane helix</keyword>
<dbReference type="AlphaFoldDB" id="A0A1D8TVW9"/>
<dbReference type="PANTHER" id="PTHR11730:SF89">
    <property type="entry name" value="AMMONIUM TRANSPORTER SLL0108-RELATED"/>
    <property type="match status" value="1"/>
</dbReference>